<keyword evidence="4" id="KW-1185">Reference proteome</keyword>
<proteinExistence type="predicted"/>
<feature type="chain" id="PRO_5046206134" evidence="1">
    <location>
        <begin position="25"/>
        <end position="129"/>
    </location>
</feature>
<feature type="domain" description="YMGG-like Gly-zipper" evidence="2">
    <location>
        <begin position="32"/>
        <end position="71"/>
    </location>
</feature>
<keyword evidence="1" id="KW-0732">Signal</keyword>
<dbReference type="EMBL" id="JBJGEB010000001">
    <property type="protein sequence ID" value="MFK7641168.1"/>
    <property type="molecule type" value="Genomic_DNA"/>
</dbReference>
<name>A0ABW8Q205_9NEIS</name>
<organism evidence="3 4">
    <name type="scientific">Neisseria oralis</name>
    <dbReference type="NCBI Taxonomy" id="1107316"/>
    <lineage>
        <taxon>Bacteria</taxon>
        <taxon>Pseudomonadati</taxon>
        <taxon>Pseudomonadota</taxon>
        <taxon>Betaproteobacteria</taxon>
        <taxon>Neisseriales</taxon>
        <taxon>Neisseriaceae</taxon>
        <taxon>Neisseria</taxon>
    </lineage>
</organism>
<sequence length="129" mass="14670">MTKKQLITALVAATLAFPAVTVQARGTDNQKKATLAGAAAGAALGGILGNDGQSMLIGAAAGGLAGNAYAYHNKKMNQKDAEIERRDRWYRDSRYYDDWYDHGRYKRHSHFRPKKRHWRDWDDWDDWDD</sequence>
<reference evidence="3 4" key="1">
    <citation type="submission" date="2024-11" db="EMBL/GenBank/DDBJ databases">
        <authorList>
            <person name="Mikucki A.G."/>
            <person name="Kahler C.M."/>
        </authorList>
    </citation>
    <scope>NUCLEOTIDE SEQUENCE [LARGE SCALE GENOMIC DNA]</scope>
    <source>
        <strain evidence="3 4">EXNM717</strain>
    </source>
</reference>
<accession>A0ABW8Q205</accession>
<evidence type="ECO:0000256" key="1">
    <source>
        <dbReference type="SAM" id="SignalP"/>
    </source>
</evidence>
<dbReference type="RefSeq" id="WP_009174346.1">
    <property type="nucleotide sequence ID" value="NZ_JBJGEB010000001.1"/>
</dbReference>
<evidence type="ECO:0000313" key="3">
    <source>
        <dbReference type="EMBL" id="MFK7641168.1"/>
    </source>
</evidence>
<gene>
    <name evidence="3" type="ORF">ACI43T_01450</name>
</gene>
<evidence type="ECO:0000259" key="2">
    <source>
        <dbReference type="Pfam" id="PF13441"/>
    </source>
</evidence>
<evidence type="ECO:0000313" key="4">
    <source>
        <dbReference type="Proteomes" id="UP001621964"/>
    </source>
</evidence>
<protein>
    <submittedName>
        <fullName evidence="3">Glycine zipper domain-containing protein</fullName>
    </submittedName>
</protein>
<dbReference type="InterPro" id="IPR027367">
    <property type="entry name" value="Gly-zipper_YMGG"/>
</dbReference>
<dbReference type="Proteomes" id="UP001621964">
    <property type="component" value="Unassembled WGS sequence"/>
</dbReference>
<comment type="caution">
    <text evidence="3">The sequence shown here is derived from an EMBL/GenBank/DDBJ whole genome shotgun (WGS) entry which is preliminary data.</text>
</comment>
<feature type="signal peptide" evidence="1">
    <location>
        <begin position="1"/>
        <end position="24"/>
    </location>
</feature>
<dbReference type="Pfam" id="PF13441">
    <property type="entry name" value="Gly-zipper_YMGG"/>
    <property type="match status" value="1"/>
</dbReference>